<evidence type="ECO:0000313" key="3">
    <source>
        <dbReference type="Proteomes" id="UP000886804"/>
    </source>
</evidence>
<proteinExistence type="predicted"/>
<dbReference type="AlphaFoldDB" id="A0A9D2L734"/>
<dbReference type="Pfam" id="PF07090">
    <property type="entry name" value="GATase1_like"/>
    <property type="match status" value="1"/>
</dbReference>
<protein>
    <submittedName>
        <fullName evidence="2">Cytoplasmic protein</fullName>
    </submittedName>
</protein>
<dbReference type="PANTHER" id="PTHR37947">
    <property type="entry name" value="BLL2462 PROTEIN"/>
    <property type="match status" value="1"/>
</dbReference>
<organism evidence="2 3">
    <name type="scientific">Candidatus Enterocloster faecavium</name>
    <dbReference type="NCBI Taxonomy" id="2838560"/>
    <lineage>
        <taxon>Bacteria</taxon>
        <taxon>Bacillati</taxon>
        <taxon>Bacillota</taxon>
        <taxon>Clostridia</taxon>
        <taxon>Lachnospirales</taxon>
        <taxon>Lachnospiraceae</taxon>
        <taxon>Enterocloster</taxon>
    </lineage>
</organism>
<evidence type="ECO:0000259" key="1">
    <source>
        <dbReference type="Pfam" id="PF07090"/>
    </source>
</evidence>
<reference evidence="2" key="2">
    <citation type="submission" date="2021-04" db="EMBL/GenBank/DDBJ databases">
        <authorList>
            <person name="Gilroy R."/>
        </authorList>
    </citation>
    <scope>NUCLEOTIDE SEQUENCE</scope>
    <source>
        <strain evidence="2">CHK188-4685</strain>
    </source>
</reference>
<dbReference type="Proteomes" id="UP000886804">
    <property type="component" value="Unassembled WGS sequence"/>
</dbReference>
<feature type="domain" description="Putative glutamine amidotransferase" evidence="1">
    <location>
        <begin position="6"/>
        <end position="247"/>
    </location>
</feature>
<dbReference type="Gene3D" id="3.40.50.880">
    <property type="match status" value="1"/>
</dbReference>
<dbReference type="PANTHER" id="PTHR37947:SF1">
    <property type="entry name" value="BLL2462 PROTEIN"/>
    <property type="match status" value="1"/>
</dbReference>
<dbReference type="CDD" id="cd03143">
    <property type="entry name" value="A4_beta-galactosidase_middle_domain"/>
    <property type="match status" value="1"/>
</dbReference>
<comment type="caution">
    <text evidence="2">The sequence shown here is derived from an EMBL/GenBank/DDBJ whole genome shotgun (WGS) entry which is preliminary data.</text>
</comment>
<name>A0A9D2L734_9FIRM</name>
<sequence>MSDKKRVLLAGESWMSFTTHVKGFDTFYTSVYETGEKFLKAALEEGGYDFTFMPNHLAMEEFPFTMEELKKYDLLVLSDIGANTLLLPGATFSRSEMMPNRCNLIRDYVLEGGALLMVGGYMTFSGIDGKGKWQDTAVQEVLPVQVLSTDDRMEHCEGIRPVTVKDHEILEGLGQWPRILGYNKTILRDGAELLAEVEGNPFIAIGEYGKGRSAAFTTDCAPHWAPPEFCSWEGYNKLFQNMAKWLTRQL</sequence>
<reference evidence="2" key="1">
    <citation type="journal article" date="2021" name="PeerJ">
        <title>Extensive microbial diversity within the chicken gut microbiome revealed by metagenomics and culture.</title>
        <authorList>
            <person name="Gilroy R."/>
            <person name="Ravi A."/>
            <person name="Getino M."/>
            <person name="Pursley I."/>
            <person name="Horton D.L."/>
            <person name="Alikhan N.F."/>
            <person name="Baker D."/>
            <person name="Gharbi K."/>
            <person name="Hall N."/>
            <person name="Watson M."/>
            <person name="Adriaenssens E.M."/>
            <person name="Foster-Nyarko E."/>
            <person name="Jarju S."/>
            <person name="Secka A."/>
            <person name="Antonio M."/>
            <person name="Oren A."/>
            <person name="Chaudhuri R.R."/>
            <person name="La Ragione R."/>
            <person name="Hildebrand F."/>
            <person name="Pallen M.J."/>
        </authorList>
    </citation>
    <scope>NUCLEOTIDE SEQUENCE</scope>
    <source>
        <strain evidence="2">CHK188-4685</strain>
    </source>
</reference>
<dbReference type="InterPro" id="IPR029062">
    <property type="entry name" value="Class_I_gatase-like"/>
</dbReference>
<dbReference type="EMBL" id="DWYS01000059">
    <property type="protein sequence ID" value="HJB07188.1"/>
    <property type="molecule type" value="Genomic_DNA"/>
</dbReference>
<gene>
    <name evidence="2" type="ORF">H9716_04915</name>
</gene>
<dbReference type="InterPro" id="IPR010768">
    <property type="entry name" value="GATase1-like"/>
</dbReference>
<accession>A0A9D2L734</accession>
<evidence type="ECO:0000313" key="2">
    <source>
        <dbReference type="EMBL" id="HJB07188.1"/>
    </source>
</evidence>
<dbReference type="SUPFAM" id="SSF52317">
    <property type="entry name" value="Class I glutamine amidotransferase-like"/>
    <property type="match status" value="1"/>
</dbReference>